<feature type="repeat" description="PPR" evidence="3">
    <location>
        <begin position="191"/>
        <end position="221"/>
    </location>
</feature>
<dbReference type="PROSITE" id="PS51257">
    <property type="entry name" value="PROKAR_LIPOPROTEIN"/>
    <property type="match status" value="1"/>
</dbReference>
<dbReference type="EMBL" id="KK914539">
    <property type="protein sequence ID" value="KDP34050.1"/>
    <property type="molecule type" value="Genomic_DNA"/>
</dbReference>
<evidence type="ECO:0000313" key="5">
    <source>
        <dbReference type="Proteomes" id="UP000027138"/>
    </source>
</evidence>
<dbReference type="PANTHER" id="PTHR47447">
    <property type="entry name" value="OS03G0856100 PROTEIN"/>
    <property type="match status" value="1"/>
</dbReference>
<protein>
    <recommendedName>
        <fullName evidence="6">Pentacotripeptide-repeat region of PRORP domain-containing protein</fullName>
    </recommendedName>
</protein>
<dbReference type="PROSITE" id="PS51375">
    <property type="entry name" value="PPR"/>
    <property type="match status" value="9"/>
</dbReference>
<feature type="repeat" description="PPR" evidence="3">
    <location>
        <begin position="470"/>
        <end position="504"/>
    </location>
</feature>
<feature type="repeat" description="PPR" evidence="3">
    <location>
        <begin position="223"/>
        <end position="258"/>
    </location>
</feature>
<organism evidence="4 5">
    <name type="scientific">Jatropha curcas</name>
    <name type="common">Barbados nut</name>
    <dbReference type="NCBI Taxonomy" id="180498"/>
    <lineage>
        <taxon>Eukaryota</taxon>
        <taxon>Viridiplantae</taxon>
        <taxon>Streptophyta</taxon>
        <taxon>Embryophyta</taxon>
        <taxon>Tracheophyta</taxon>
        <taxon>Spermatophyta</taxon>
        <taxon>Magnoliopsida</taxon>
        <taxon>eudicotyledons</taxon>
        <taxon>Gunneridae</taxon>
        <taxon>Pentapetalae</taxon>
        <taxon>rosids</taxon>
        <taxon>fabids</taxon>
        <taxon>Malpighiales</taxon>
        <taxon>Euphorbiaceae</taxon>
        <taxon>Crotonoideae</taxon>
        <taxon>Jatropheae</taxon>
        <taxon>Jatropha</taxon>
    </lineage>
</organism>
<dbReference type="OrthoDB" id="185373at2759"/>
<evidence type="ECO:0008006" key="6">
    <source>
        <dbReference type="Google" id="ProtNLM"/>
    </source>
</evidence>
<dbReference type="InterPro" id="IPR011990">
    <property type="entry name" value="TPR-like_helical_dom_sf"/>
</dbReference>
<dbReference type="SUPFAM" id="SSF48452">
    <property type="entry name" value="TPR-like"/>
    <property type="match status" value="1"/>
</dbReference>
<dbReference type="SUPFAM" id="SSF81901">
    <property type="entry name" value="HCP-like"/>
    <property type="match status" value="1"/>
</dbReference>
<proteinExistence type="inferred from homology"/>
<evidence type="ECO:0000256" key="3">
    <source>
        <dbReference type="PROSITE-ProRule" id="PRU00708"/>
    </source>
</evidence>
<dbReference type="Pfam" id="PF01535">
    <property type="entry name" value="PPR"/>
    <property type="match status" value="2"/>
</dbReference>
<evidence type="ECO:0000313" key="4">
    <source>
        <dbReference type="EMBL" id="KDP34050.1"/>
    </source>
</evidence>
<keyword evidence="2" id="KW-0677">Repeat</keyword>
<feature type="repeat" description="PPR" evidence="3">
    <location>
        <begin position="364"/>
        <end position="398"/>
    </location>
</feature>
<keyword evidence="5" id="KW-1185">Reference proteome</keyword>
<dbReference type="PANTHER" id="PTHR47447:SF22">
    <property type="entry name" value="TETRATRICOPEPTIDE-LIKE HELICAL DOMAIN SUPERFAMILY"/>
    <property type="match status" value="1"/>
</dbReference>
<feature type="repeat" description="PPR" evidence="3">
    <location>
        <begin position="259"/>
        <end position="293"/>
    </location>
</feature>
<dbReference type="Pfam" id="PF12854">
    <property type="entry name" value="PPR_1"/>
    <property type="match status" value="1"/>
</dbReference>
<reference evidence="4 5" key="1">
    <citation type="journal article" date="2014" name="PLoS ONE">
        <title>Global Analysis of Gene Expression Profiles in Physic Nut (Jatropha curcas L.) Seedlings Exposed to Salt Stress.</title>
        <authorList>
            <person name="Zhang L."/>
            <person name="Zhang C."/>
            <person name="Wu P."/>
            <person name="Chen Y."/>
            <person name="Li M."/>
            <person name="Jiang H."/>
            <person name="Wu G."/>
        </authorList>
    </citation>
    <scope>NUCLEOTIDE SEQUENCE [LARGE SCALE GENOMIC DNA]</scope>
    <source>
        <strain evidence="5">cv. GZQX0401</strain>
        <tissue evidence="4">Young leaves</tissue>
    </source>
</reference>
<name>A0A067KP25_JATCU</name>
<feature type="repeat" description="PPR" evidence="3">
    <location>
        <begin position="434"/>
        <end position="469"/>
    </location>
</feature>
<dbReference type="Gene3D" id="1.25.40.10">
    <property type="entry name" value="Tetratricopeptide repeat domain"/>
    <property type="match status" value="6"/>
</dbReference>
<accession>A0A067KP25</accession>
<dbReference type="NCBIfam" id="TIGR00756">
    <property type="entry name" value="PPR"/>
    <property type="match status" value="5"/>
</dbReference>
<dbReference type="AlphaFoldDB" id="A0A067KP25"/>
<gene>
    <name evidence="4" type="ORF">JCGZ_07621</name>
</gene>
<dbReference type="Pfam" id="PF13041">
    <property type="entry name" value="PPR_2"/>
    <property type="match status" value="4"/>
</dbReference>
<evidence type="ECO:0000256" key="2">
    <source>
        <dbReference type="ARBA" id="ARBA00022737"/>
    </source>
</evidence>
<dbReference type="Proteomes" id="UP000027138">
    <property type="component" value="Unassembled WGS sequence"/>
</dbReference>
<feature type="repeat" description="PPR" evidence="3">
    <location>
        <begin position="329"/>
        <end position="363"/>
    </location>
</feature>
<feature type="repeat" description="PPR" evidence="3">
    <location>
        <begin position="294"/>
        <end position="328"/>
    </location>
</feature>
<feature type="repeat" description="PPR" evidence="3">
    <location>
        <begin position="399"/>
        <end position="433"/>
    </location>
</feature>
<comment type="similarity">
    <text evidence="1">Belongs to the PPR family. P subfamily.</text>
</comment>
<sequence length="554" mass="62670">MATRAVTRHPQTSHLNSLVTAITSCLQALNPQSLNPSHISTAPLNQFSPYLDSQLVIEVISKQANPYHALLFFNWASNPNPNPNSYTHSQHCYVAITDLLLSHSLFSVASSLLQKYNRLSDLTVSKFITAYGNHGHVKGAIFWLHKVKTIENGNCLFSYNAILNVLVKANRISLAQSFFDEIVNNVVVHPDASTYAIMMKGYCKIGLVENARKVFDEMQCKPNLVCYNIMISGYCKMGDMDKAITIFYRLMRSKDCFPDTVTYTTMIDGYCKKGEFDEAMKKMDEMKLRCCRPNLLTYNAIIYGLCLRGHVDEAKKLMTEMRLNGVKENLATHMSILKGLCYVGKSDEAVKYFRETIGEGMQADSKAYGIVINEYCKIREPNNAIVLLKEMHGKGIKPSVSSFNVVLRTLMEHKESDMAIFLLKQIREMGGKPNFISYNTVICGLCRVRGRMKDVQELINDMVNNGLAIDTTMYSSIVMGYCEDGNEEMATKVFRKTIDQNYVISLESFLVFIKLLCEKGKAIEAERIFKEMCEKCSVVNVGSYLRILDEQLHI</sequence>
<evidence type="ECO:0000256" key="1">
    <source>
        <dbReference type="ARBA" id="ARBA00007626"/>
    </source>
</evidence>
<dbReference type="InterPro" id="IPR002885">
    <property type="entry name" value="PPR_rpt"/>
</dbReference>